<comment type="caution">
    <text evidence="6">The sequence shown here is derived from an EMBL/GenBank/DDBJ whole genome shotgun (WGS) entry which is preliminary data.</text>
</comment>
<proteinExistence type="inferred from homology"/>
<dbReference type="EMBL" id="JAOUSF010000001">
    <property type="protein sequence ID" value="MCU9612706.1"/>
    <property type="molecule type" value="Genomic_DNA"/>
</dbReference>
<evidence type="ECO:0000313" key="7">
    <source>
        <dbReference type="Proteomes" id="UP001209318"/>
    </source>
</evidence>
<dbReference type="PANTHER" id="PTHR42711:SF5">
    <property type="entry name" value="ABC TRANSPORTER ATP-BINDING PROTEIN NATA"/>
    <property type="match status" value="1"/>
</dbReference>
<evidence type="ECO:0000256" key="4">
    <source>
        <dbReference type="ARBA" id="ARBA00022840"/>
    </source>
</evidence>
<dbReference type="InterPro" id="IPR017871">
    <property type="entry name" value="ABC_transporter-like_CS"/>
</dbReference>
<keyword evidence="3" id="KW-0547">Nucleotide-binding</keyword>
<dbReference type="PROSITE" id="PS00211">
    <property type="entry name" value="ABC_TRANSPORTER_1"/>
    <property type="match status" value="1"/>
</dbReference>
<keyword evidence="4 6" id="KW-0067">ATP-binding</keyword>
<accession>A0AAE3IQS7</accession>
<name>A0AAE3IQS7_9BACI</name>
<evidence type="ECO:0000256" key="2">
    <source>
        <dbReference type="ARBA" id="ARBA00022448"/>
    </source>
</evidence>
<keyword evidence="2" id="KW-0813">Transport</keyword>
<evidence type="ECO:0000313" key="6">
    <source>
        <dbReference type="EMBL" id="MCU9612706.1"/>
    </source>
</evidence>
<dbReference type="GO" id="GO:0016887">
    <property type="term" value="F:ATP hydrolysis activity"/>
    <property type="evidence" value="ECO:0007669"/>
    <property type="project" value="InterPro"/>
</dbReference>
<dbReference type="InterPro" id="IPR050763">
    <property type="entry name" value="ABC_transporter_ATP-binding"/>
</dbReference>
<evidence type="ECO:0000256" key="1">
    <source>
        <dbReference type="ARBA" id="ARBA00005417"/>
    </source>
</evidence>
<dbReference type="InterPro" id="IPR025302">
    <property type="entry name" value="DrrA1/2-like_C"/>
</dbReference>
<reference evidence="6" key="1">
    <citation type="submission" date="2022-10" db="EMBL/GenBank/DDBJ databases">
        <title>Description of Fervidibacillus gen. nov. in the family Fervidibacillaceae fam. nov. with two species, Fervidibacillus albus sp. nov., and Fervidibacillus halotolerans sp. nov., isolated from tidal flat sediments.</title>
        <authorList>
            <person name="Kwon K.K."/>
            <person name="Yang S.-H."/>
        </authorList>
    </citation>
    <scope>NUCLEOTIDE SEQUENCE</scope>
    <source>
        <strain evidence="6">JCM 19140</strain>
    </source>
</reference>
<dbReference type="AlphaFoldDB" id="A0AAE3IQS7"/>
<sequence length="304" mass="33862">MNKLIEVSGLKKSYGRIEAVKGIDFYVEEGSLFAFLGPNGAGKSTTIDIISTLLKADGGTIFIDGYQIGTDDSKIRAELGIVFQNSLLDDLLTVKENLECRGSLYGLTGSELKERLEYAIDHTEVRSFLHQPYGKLSGGQRRRADIARALINQPKILILDEPTTGLDPQTRQRVWETIRQIQKETGMTVMLTTHYMEEAAKADYVVVIDNGEIVAKGTPSQLKDKYTSDYLEIYGSDIDKLIEIIEQAEYEYERKSDTLTIKLASTMEALPILEQCKGAIKGFQVVQGTMDDAFLTITGRGLRE</sequence>
<gene>
    <name evidence="6" type="ORF">OEV98_03890</name>
</gene>
<keyword evidence="7" id="KW-1185">Reference proteome</keyword>
<dbReference type="InterPro" id="IPR003593">
    <property type="entry name" value="AAA+_ATPase"/>
</dbReference>
<evidence type="ECO:0000256" key="3">
    <source>
        <dbReference type="ARBA" id="ARBA00022741"/>
    </source>
</evidence>
<dbReference type="PANTHER" id="PTHR42711">
    <property type="entry name" value="ABC TRANSPORTER ATP-BINDING PROTEIN"/>
    <property type="match status" value="1"/>
</dbReference>
<dbReference type="InterPro" id="IPR003439">
    <property type="entry name" value="ABC_transporter-like_ATP-bd"/>
</dbReference>
<protein>
    <submittedName>
        <fullName evidence="6">ABC transporter ATP-binding protein</fullName>
    </submittedName>
</protein>
<dbReference type="RefSeq" id="WP_263071889.1">
    <property type="nucleotide sequence ID" value="NZ_JAOUSF010000001.1"/>
</dbReference>
<dbReference type="GO" id="GO:0005524">
    <property type="term" value="F:ATP binding"/>
    <property type="evidence" value="ECO:0007669"/>
    <property type="project" value="UniProtKB-KW"/>
</dbReference>
<dbReference type="Pfam" id="PF00005">
    <property type="entry name" value="ABC_tran"/>
    <property type="match status" value="1"/>
</dbReference>
<dbReference type="SUPFAM" id="SSF52540">
    <property type="entry name" value="P-loop containing nucleoside triphosphate hydrolases"/>
    <property type="match status" value="1"/>
</dbReference>
<organism evidence="6 7">
    <name type="scientific">Perspicuibacillus lycopersici</name>
    <dbReference type="NCBI Taxonomy" id="1325689"/>
    <lineage>
        <taxon>Bacteria</taxon>
        <taxon>Bacillati</taxon>
        <taxon>Bacillota</taxon>
        <taxon>Bacilli</taxon>
        <taxon>Bacillales</taxon>
        <taxon>Bacillaceae</taxon>
        <taxon>Perspicuibacillus</taxon>
    </lineage>
</organism>
<comment type="similarity">
    <text evidence="1">Belongs to the ABC transporter superfamily.</text>
</comment>
<dbReference type="SMART" id="SM00382">
    <property type="entry name" value="AAA"/>
    <property type="match status" value="1"/>
</dbReference>
<dbReference type="Pfam" id="PF13732">
    <property type="entry name" value="DrrA1-3_C"/>
    <property type="match status" value="1"/>
</dbReference>
<dbReference type="InterPro" id="IPR027417">
    <property type="entry name" value="P-loop_NTPase"/>
</dbReference>
<evidence type="ECO:0000259" key="5">
    <source>
        <dbReference type="PROSITE" id="PS50893"/>
    </source>
</evidence>
<dbReference type="Gene3D" id="3.40.50.300">
    <property type="entry name" value="P-loop containing nucleotide triphosphate hydrolases"/>
    <property type="match status" value="1"/>
</dbReference>
<dbReference type="Proteomes" id="UP001209318">
    <property type="component" value="Unassembled WGS sequence"/>
</dbReference>
<feature type="domain" description="ABC transporter" evidence="5">
    <location>
        <begin position="5"/>
        <end position="235"/>
    </location>
</feature>
<dbReference type="PROSITE" id="PS50893">
    <property type="entry name" value="ABC_TRANSPORTER_2"/>
    <property type="match status" value="1"/>
</dbReference>